<dbReference type="InterPro" id="IPR001460">
    <property type="entry name" value="PCN-bd_Tpept"/>
</dbReference>
<dbReference type="Gene3D" id="3.30.450.330">
    <property type="match status" value="1"/>
</dbReference>
<dbReference type="GO" id="GO:0071555">
    <property type="term" value="P:cell wall organization"/>
    <property type="evidence" value="ECO:0007669"/>
    <property type="project" value="TreeGrafter"/>
</dbReference>
<dbReference type="SUPFAM" id="SSF56601">
    <property type="entry name" value="beta-lactamase/transpeptidase-like"/>
    <property type="match status" value="1"/>
</dbReference>
<dbReference type="SUPFAM" id="SSF56519">
    <property type="entry name" value="Penicillin binding protein dimerisation domain"/>
    <property type="match status" value="1"/>
</dbReference>
<evidence type="ECO:0000256" key="2">
    <source>
        <dbReference type="ARBA" id="ARBA00023136"/>
    </source>
</evidence>
<keyword evidence="3" id="KW-0812">Transmembrane</keyword>
<evidence type="ECO:0000256" key="1">
    <source>
        <dbReference type="ARBA" id="ARBA00004370"/>
    </source>
</evidence>
<dbReference type="InterPro" id="IPR050515">
    <property type="entry name" value="Beta-lactam/transpept"/>
</dbReference>
<proteinExistence type="predicted"/>
<gene>
    <name evidence="6" type="ORF">COX73_00860</name>
</gene>
<dbReference type="EMBL" id="PFPS01000038">
    <property type="protein sequence ID" value="PJA02421.1"/>
    <property type="molecule type" value="Genomic_DNA"/>
</dbReference>
<comment type="subcellular location">
    <subcellularLocation>
        <location evidence="1">Membrane</location>
    </subcellularLocation>
</comment>
<protein>
    <recommendedName>
        <fullName evidence="8">Penicillin-binding protein 2</fullName>
    </recommendedName>
</protein>
<name>A0A2M7VKP9_9BACT</name>
<dbReference type="InterPro" id="IPR036138">
    <property type="entry name" value="PBP_dimer_sf"/>
</dbReference>
<dbReference type="GO" id="GO:0005886">
    <property type="term" value="C:plasma membrane"/>
    <property type="evidence" value="ECO:0007669"/>
    <property type="project" value="TreeGrafter"/>
</dbReference>
<accession>A0A2M7VKP9</accession>
<dbReference type="Pfam" id="PF03717">
    <property type="entry name" value="PBP_dimer"/>
    <property type="match status" value="1"/>
</dbReference>
<evidence type="ECO:0008006" key="8">
    <source>
        <dbReference type="Google" id="ProtNLM"/>
    </source>
</evidence>
<evidence type="ECO:0000313" key="6">
    <source>
        <dbReference type="EMBL" id="PJA02421.1"/>
    </source>
</evidence>
<dbReference type="InterPro" id="IPR012338">
    <property type="entry name" value="Beta-lactam/transpept-like"/>
</dbReference>
<reference evidence="7" key="1">
    <citation type="submission" date="2017-09" db="EMBL/GenBank/DDBJ databases">
        <title>Depth-based differentiation of microbial function through sediment-hosted aquifers and enrichment of novel symbionts in the deep terrestrial subsurface.</title>
        <authorList>
            <person name="Probst A.J."/>
            <person name="Ladd B."/>
            <person name="Jarett J.K."/>
            <person name="Geller-Mcgrath D.E."/>
            <person name="Sieber C.M.K."/>
            <person name="Emerson J.B."/>
            <person name="Anantharaman K."/>
            <person name="Thomas B.C."/>
            <person name="Malmstrom R."/>
            <person name="Stieglmeier M."/>
            <person name="Klingl A."/>
            <person name="Woyke T."/>
            <person name="Ryan C.M."/>
            <person name="Banfield J.F."/>
        </authorList>
    </citation>
    <scope>NUCLEOTIDE SEQUENCE [LARGE SCALE GENOMIC DNA]</scope>
</reference>
<dbReference type="Proteomes" id="UP000231469">
    <property type="component" value="Unassembled WGS sequence"/>
</dbReference>
<evidence type="ECO:0000259" key="4">
    <source>
        <dbReference type="Pfam" id="PF00905"/>
    </source>
</evidence>
<dbReference type="PANTHER" id="PTHR30627:SF1">
    <property type="entry name" value="PEPTIDOGLYCAN D,D-TRANSPEPTIDASE FTSI"/>
    <property type="match status" value="1"/>
</dbReference>
<feature type="domain" description="Penicillin-binding protein dimerisation" evidence="5">
    <location>
        <begin position="51"/>
        <end position="185"/>
    </location>
</feature>
<comment type="caution">
    <text evidence="6">The sequence shown here is derived from an EMBL/GenBank/DDBJ whole genome shotgun (WGS) entry which is preliminary data.</text>
</comment>
<dbReference type="Gene3D" id="3.40.710.10">
    <property type="entry name" value="DD-peptidase/beta-lactamase superfamily"/>
    <property type="match status" value="1"/>
</dbReference>
<sequence length="574" mass="64656">MKKIEIYFIFFLFFLLSLIIGNRLFFIQIKNGDYWQAIAKGQQLSLKESVGERGNFFLEDGKKILAKNIKKNIIYVFPEKIEDKEKTAEILEAIFNQPKEEILVELEKNQTFKKEIDDSQFQKLEEQTIKGVSGNEIQKRFYPQNSLAASLIGFVNEAGNGQYGIEGYFDDLIKGKQGFQKEQRAPLGYLTLFSSGEDDLNPPQPGSDLILTLDYNIQFFSEKILKEAKEKWDIDLGEVIVVEPTTGKIISLATFPSFNPNQYQKETDFEIFRNGAVQRLFEPGSVFKPITMAAALEEDLITPETTYEDKGYVNVGGPSIYNYGKRVWGKQSMTNVLEKSINTGAIFVEQELGGKLFLKYLEKFGFFEKTKIDLQGEEFSANEILRQGYPRDFATASFGQGIEITSIQLVRAFGAIANGGKLMRPYVVEKIIKDNGEEIEIQPEIQGEVISETIAAKLTSMLVSVVENGYGKSAGIEGYFIAGKTGTAQIPLKEGGYFEDKTIQSFMGYLPATNPRVLIFIKLDNPKGVKTAEYSAAPLFRELAKYIIDLWQIPPEGEESKLSSSPFATARERE</sequence>
<feature type="domain" description="Penicillin-binding protein transpeptidase" evidence="4">
    <location>
        <begin position="239"/>
        <end position="543"/>
    </location>
</feature>
<dbReference type="GO" id="GO:0008658">
    <property type="term" value="F:penicillin binding"/>
    <property type="evidence" value="ECO:0007669"/>
    <property type="project" value="InterPro"/>
</dbReference>
<organism evidence="6 7">
    <name type="scientific">bacterium (Candidatus Gribaldobacteria) CG_4_10_14_0_2_um_filter_36_18</name>
    <dbReference type="NCBI Taxonomy" id="2014264"/>
    <lineage>
        <taxon>Bacteria</taxon>
        <taxon>Candidatus Gribaldobacteria</taxon>
    </lineage>
</organism>
<evidence type="ECO:0000259" key="5">
    <source>
        <dbReference type="Pfam" id="PF03717"/>
    </source>
</evidence>
<dbReference type="PANTHER" id="PTHR30627">
    <property type="entry name" value="PEPTIDOGLYCAN D,D-TRANSPEPTIDASE"/>
    <property type="match status" value="1"/>
</dbReference>
<dbReference type="InterPro" id="IPR005311">
    <property type="entry name" value="PBP_dimer"/>
</dbReference>
<dbReference type="AlphaFoldDB" id="A0A2M7VKP9"/>
<feature type="transmembrane region" description="Helical" evidence="3">
    <location>
        <begin position="6"/>
        <end position="26"/>
    </location>
</feature>
<keyword evidence="3" id="KW-1133">Transmembrane helix</keyword>
<evidence type="ECO:0000313" key="7">
    <source>
        <dbReference type="Proteomes" id="UP000231469"/>
    </source>
</evidence>
<keyword evidence="2 3" id="KW-0472">Membrane</keyword>
<evidence type="ECO:0000256" key="3">
    <source>
        <dbReference type="SAM" id="Phobius"/>
    </source>
</evidence>
<dbReference type="Pfam" id="PF00905">
    <property type="entry name" value="Transpeptidase"/>
    <property type="match status" value="1"/>
</dbReference>
<dbReference type="Gene3D" id="3.90.1310.10">
    <property type="entry name" value="Penicillin-binding protein 2a (Domain 2)"/>
    <property type="match status" value="1"/>
</dbReference>